<comment type="caution">
    <text evidence="2">The sequence shown here is derived from an EMBL/GenBank/DDBJ whole genome shotgun (WGS) entry which is preliminary data.</text>
</comment>
<dbReference type="Proteomes" id="UP000215405">
    <property type="component" value="Unassembled WGS sequence"/>
</dbReference>
<reference evidence="3" key="1">
    <citation type="journal article" date="2017" name="Int. J. Syst. Evol. Microbiol.">
        <title>Notoacmeibacter marinus gen. nov., sp. nov., isolated from the gut of a limpet and proposal of Notoacmeibacteraceae fam. nov. in the order Rhizobiales of the class Alphaproteobacteria.</title>
        <authorList>
            <person name="Huang Z."/>
            <person name="Guo F."/>
            <person name="Lai Q."/>
        </authorList>
    </citation>
    <scope>NUCLEOTIDE SEQUENCE [LARGE SCALE GENOMIC DNA]</scope>
    <source>
        <strain evidence="3">XMTR2A4</strain>
    </source>
</reference>
<evidence type="ECO:0000313" key="2">
    <source>
        <dbReference type="EMBL" id="OXT01978.1"/>
    </source>
</evidence>
<dbReference type="Gene3D" id="3.40.50.10140">
    <property type="entry name" value="Toll/interleukin-1 receptor homology (TIR) domain"/>
    <property type="match status" value="1"/>
</dbReference>
<sequence length="420" mass="45643">MPLLQDIQLVVRTEIGGVKQCETFTGLAMPTSMLIEFCHVGSTAAARSMEALSVALLRELRSGVHAIPVEPPCGGWSHMCHACGEHDCHKLLVLVGDDRTPAPKSMDPLALWIGSDNTFSILPVLPEKARVSSKRLLPSPLDAINAVFWSGQEDEALPAVLQAGGITASPRIFISYRQIDTAAAAIQLFDALSHDGFDVFLDHFRIAPGVDFQARLMQELGDKALLLVLESSNSAQSPWVAFEIAQAKACGIGIIALNFDGAPQDPGIDPALRRLLLGSEIRTDGTIDEVPLQSAQRFIRHEHDRAILRRRVALEQSFEQAVAMAGGPAPLRGADGSYRLHAGGMTYATWLTPRPPELPDYHRAHTASAAPTRSVIIGLSQLMERSRQQQHDWLTNLCDIELVDEGSMAMAAHRMVQGLL</sequence>
<accession>A0A231V1B1</accession>
<evidence type="ECO:0000259" key="1">
    <source>
        <dbReference type="PROSITE" id="PS50104"/>
    </source>
</evidence>
<keyword evidence="3" id="KW-1185">Reference proteome</keyword>
<dbReference type="InterPro" id="IPR035897">
    <property type="entry name" value="Toll_tir_struct_dom_sf"/>
</dbReference>
<dbReference type="InterPro" id="IPR000157">
    <property type="entry name" value="TIR_dom"/>
</dbReference>
<dbReference type="Pfam" id="PF13676">
    <property type="entry name" value="TIR_2"/>
    <property type="match status" value="1"/>
</dbReference>
<dbReference type="GO" id="GO:0007165">
    <property type="term" value="P:signal transduction"/>
    <property type="evidence" value="ECO:0007669"/>
    <property type="project" value="InterPro"/>
</dbReference>
<protein>
    <recommendedName>
        <fullName evidence="1">TIR domain-containing protein</fullName>
    </recommendedName>
</protein>
<dbReference type="PROSITE" id="PS50104">
    <property type="entry name" value="TIR"/>
    <property type="match status" value="1"/>
</dbReference>
<dbReference type="RefSeq" id="WP_094075944.1">
    <property type="nucleotide sequence ID" value="NZ_NBYO01000001.1"/>
</dbReference>
<proteinExistence type="predicted"/>
<dbReference type="SUPFAM" id="SSF52200">
    <property type="entry name" value="Toll/Interleukin receptor TIR domain"/>
    <property type="match status" value="1"/>
</dbReference>
<dbReference type="AlphaFoldDB" id="A0A231V1B1"/>
<organism evidence="2 3">
    <name type="scientific">Notoacmeibacter marinus</name>
    <dbReference type="NCBI Taxonomy" id="1876515"/>
    <lineage>
        <taxon>Bacteria</taxon>
        <taxon>Pseudomonadati</taxon>
        <taxon>Pseudomonadota</taxon>
        <taxon>Alphaproteobacteria</taxon>
        <taxon>Hyphomicrobiales</taxon>
        <taxon>Notoacmeibacteraceae</taxon>
        <taxon>Notoacmeibacter</taxon>
    </lineage>
</organism>
<evidence type="ECO:0000313" key="3">
    <source>
        <dbReference type="Proteomes" id="UP000215405"/>
    </source>
</evidence>
<feature type="domain" description="TIR" evidence="1">
    <location>
        <begin position="168"/>
        <end position="308"/>
    </location>
</feature>
<gene>
    <name evidence="2" type="ORF">B7H23_03305</name>
</gene>
<name>A0A231V1B1_9HYPH</name>
<dbReference type="EMBL" id="NBYO01000001">
    <property type="protein sequence ID" value="OXT01978.1"/>
    <property type="molecule type" value="Genomic_DNA"/>
</dbReference>